<evidence type="ECO:0000256" key="8">
    <source>
        <dbReference type="SAM" id="MobiDB-lite"/>
    </source>
</evidence>
<feature type="transmembrane region" description="Helical" evidence="9">
    <location>
        <begin position="246"/>
        <end position="263"/>
    </location>
</feature>
<dbReference type="GO" id="GO:0046677">
    <property type="term" value="P:response to antibiotic"/>
    <property type="evidence" value="ECO:0007669"/>
    <property type="project" value="UniProtKB-KW"/>
</dbReference>
<feature type="transmembrane region" description="Helical" evidence="9">
    <location>
        <begin position="319"/>
        <end position="340"/>
    </location>
</feature>
<dbReference type="PRINTS" id="PR01036">
    <property type="entry name" value="TCRTETB"/>
</dbReference>
<name>A0A0B5IDN5_9ACTN</name>
<feature type="region of interest" description="Disordered" evidence="8">
    <location>
        <begin position="1"/>
        <end position="20"/>
    </location>
</feature>
<organism evidence="11 12">
    <name type="scientific">Streptomyces vietnamensis</name>
    <dbReference type="NCBI Taxonomy" id="362257"/>
    <lineage>
        <taxon>Bacteria</taxon>
        <taxon>Bacillati</taxon>
        <taxon>Actinomycetota</taxon>
        <taxon>Actinomycetes</taxon>
        <taxon>Kitasatosporales</taxon>
        <taxon>Streptomycetaceae</taxon>
        <taxon>Streptomyces</taxon>
    </lineage>
</organism>
<evidence type="ECO:0000256" key="5">
    <source>
        <dbReference type="ARBA" id="ARBA00022989"/>
    </source>
</evidence>
<feature type="transmembrane region" description="Helical" evidence="9">
    <location>
        <begin position="62"/>
        <end position="82"/>
    </location>
</feature>
<dbReference type="GO" id="GO:0022857">
    <property type="term" value="F:transmembrane transporter activity"/>
    <property type="evidence" value="ECO:0007669"/>
    <property type="project" value="InterPro"/>
</dbReference>
<keyword evidence="5 9" id="KW-1133">Transmembrane helix</keyword>
<dbReference type="InterPro" id="IPR004638">
    <property type="entry name" value="EmrB-like"/>
</dbReference>
<sequence>MSASDSTLDQRAPLDTKQTPEGRKPGIILAFIGVAQFMVFLDVSIVNVALPSIQDSLKMPEVNLEYIITAYGTVLGGFLLLGGRLADRFGRRRMLQSGLVVFALTSLVAGLAQNDAMLIGARAVQGLGSALIAPAALSILTNTFAEGPARNKALGIWGALTGMASVAGVILGGLLTQGPGWRWIFFINVPIGLVAAAIAPTIVREGRGKSRETFDTAGAVALTASLLLLIFTLGEAVYVGWTTFRTIGSLVGVVVLLVAFLVIESRAASPLIPLSIFRLRALRTANVATVLLFGTTVTLFFFASLFMQQVYGYSPTRAGLAYVPLAIVVSVGAGLASNLVTKVAAKPVLLVGLTLTSVGLFLLWRAPAYGSYAVDLLPAFLIVGLGLGMSFVTLQITAFVGVGKEESGLAAGLINTSQEAGGALGVAIAATIAFSKIAPLKAAAHGDPVLLRYGRAEVFHQAFLVGICFSVGALLLAVALLPWARPSERPDTLPVA</sequence>
<feature type="transmembrane region" description="Helical" evidence="9">
    <location>
        <begin position="153"/>
        <end position="175"/>
    </location>
</feature>
<feature type="domain" description="Major facilitator superfamily (MFS) profile" evidence="10">
    <location>
        <begin position="28"/>
        <end position="485"/>
    </location>
</feature>
<dbReference type="PROSITE" id="PS00216">
    <property type="entry name" value="SUGAR_TRANSPORT_1"/>
    <property type="match status" value="1"/>
</dbReference>
<dbReference type="CDD" id="cd17321">
    <property type="entry name" value="MFS_MMR_MDR_like"/>
    <property type="match status" value="1"/>
</dbReference>
<evidence type="ECO:0000313" key="11">
    <source>
        <dbReference type="EMBL" id="AJF67768.1"/>
    </source>
</evidence>
<dbReference type="Gene3D" id="1.20.1250.20">
    <property type="entry name" value="MFS general substrate transporter like domains"/>
    <property type="match status" value="1"/>
</dbReference>
<dbReference type="InterPro" id="IPR020846">
    <property type="entry name" value="MFS_dom"/>
</dbReference>
<dbReference type="Proteomes" id="UP000031774">
    <property type="component" value="Chromosome"/>
</dbReference>
<dbReference type="GO" id="GO:0005886">
    <property type="term" value="C:plasma membrane"/>
    <property type="evidence" value="ECO:0007669"/>
    <property type="project" value="UniProtKB-SubCell"/>
</dbReference>
<dbReference type="Pfam" id="PF07690">
    <property type="entry name" value="MFS_1"/>
    <property type="match status" value="1"/>
</dbReference>
<feature type="transmembrane region" description="Helical" evidence="9">
    <location>
        <begin position="458"/>
        <end position="481"/>
    </location>
</feature>
<dbReference type="InterPro" id="IPR005829">
    <property type="entry name" value="Sugar_transporter_CS"/>
</dbReference>
<dbReference type="Gene3D" id="1.20.1720.10">
    <property type="entry name" value="Multidrug resistance protein D"/>
    <property type="match status" value="1"/>
</dbReference>
<evidence type="ECO:0000256" key="9">
    <source>
        <dbReference type="SAM" id="Phobius"/>
    </source>
</evidence>
<comment type="subcellular location">
    <subcellularLocation>
        <location evidence="1">Cell membrane</location>
        <topology evidence="1">Multi-pass membrane protein</topology>
    </subcellularLocation>
</comment>
<feature type="transmembrane region" description="Helical" evidence="9">
    <location>
        <begin position="181"/>
        <end position="202"/>
    </location>
</feature>
<dbReference type="InterPro" id="IPR036259">
    <property type="entry name" value="MFS_trans_sf"/>
</dbReference>
<keyword evidence="2" id="KW-0813">Transport</keyword>
<dbReference type="EMBL" id="CP010407">
    <property type="protein sequence ID" value="AJF67768.1"/>
    <property type="molecule type" value="Genomic_DNA"/>
</dbReference>
<proteinExistence type="predicted"/>
<dbReference type="RefSeq" id="WP_041131696.1">
    <property type="nucleotide sequence ID" value="NZ_CP010407.1"/>
</dbReference>
<keyword evidence="7" id="KW-0046">Antibiotic resistance</keyword>
<dbReference type="PANTHER" id="PTHR42718">
    <property type="entry name" value="MAJOR FACILITATOR SUPERFAMILY MULTIDRUG TRANSPORTER MFSC"/>
    <property type="match status" value="1"/>
</dbReference>
<feature type="transmembrane region" description="Helical" evidence="9">
    <location>
        <begin position="119"/>
        <end position="141"/>
    </location>
</feature>
<evidence type="ECO:0000256" key="3">
    <source>
        <dbReference type="ARBA" id="ARBA00022475"/>
    </source>
</evidence>
<evidence type="ECO:0000256" key="7">
    <source>
        <dbReference type="ARBA" id="ARBA00023251"/>
    </source>
</evidence>
<feature type="transmembrane region" description="Helical" evidence="9">
    <location>
        <begin position="27"/>
        <end position="50"/>
    </location>
</feature>
<dbReference type="PANTHER" id="PTHR42718:SF46">
    <property type="entry name" value="BLR6921 PROTEIN"/>
    <property type="match status" value="1"/>
</dbReference>
<evidence type="ECO:0000313" key="12">
    <source>
        <dbReference type="Proteomes" id="UP000031774"/>
    </source>
</evidence>
<feature type="transmembrane region" description="Helical" evidence="9">
    <location>
        <begin position="284"/>
        <end position="307"/>
    </location>
</feature>
<dbReference type="AlphaFoldDB" id="A0A0B5IDN5"/>
<keyword evidence="4 9" id="KW-0812">Transmembrane</keyword>
<evidence type="ECO:0000256" key="1">
    <source>
        <dbReference type="ARBA" id="ARBA00004651"/>
    </source>
</evidence>
<feature type="transmembrane region" description="Helical" evidence="9">
    <location>
        <begin position="376"/>
        <end position="400"/>
    </location>
</feature>
<dbReference type="NCBIfam" id="TIGR00711">
    <property type="entry name" value="efflux_EmrB"/>
    <property type="match status" value="1"/>
</dbReference>
<feature type="transmembrane region" description="Helical" evidence="9">
    <location>
        <begin position="347"/>
        <end position="364"/>
    </location>
</feature>
<reference evidence="11 12" key="1">
    <citation type="submission" date="2014-12" db="EMBL/GenBank/DDBJ databases">
        <title>Complete genome sequence of Streptomyces vietnamensis strain GIMV4.0001, a genetic manipulable producer of the benzoisochromanequinone antibiotic granaticin.</title>
        <authorList>
            <person name="Deng M.R."/>
            <person name="Guo J."/>
            <person name="Ma L.Y."/>
            <person name="Feng G.D."/>
            <person name="Mo C.Y."/>
            <person name="Zhu H.H."/>
        </authorList>
    </citation>
    <scope>NUCLEOTIDE SEQUENCE [LARGE SCALE GENOMIC DNA]</scope>
    <source>
        <strain evidence="12">GIMV4.0001</strain>
    </source>
</reference>
<keyword evidence="3" id="KW-1003">Cell membrane</keyword>
<keyword evidence="12" id="KW-1185">Reference proteome</keyword>
<dbReference type="SUPFAM" id="SSF103473">
    <property type="entry name" value="MFS general substrate transporter"/>
    <property type="match status" value="1"/>
</dbReference>
<evidence type="ECO:0000259" key="10">
    <source>
        <dbReference type="PROSITE" id="PS50850"/>
    </source>
</evidence>
<dbReference type="STRING" id="362257.SVTN_28655"/>
<protein>
    <submittedName>
        <fullName evidence="11">MFS transporter</fullName>
    </submittedName>
</protein>
<dbReference type="InterPro" id="IPR011701">
    <property type="entry name" value="MFS"/>
</dbReference>
<gene>
    <name evidence="11" type="ORF">SVTN_28655</name>
</gene>
<feature type="transmembrane region" description="Helical" evidence="9">
    <location>
        <begin position="214"/>
        <end position="234"/>
    </location>
</feature>
<feature type="transmembrane region" description="Helical" evidence="9">
    <location>
        <begin position="94"/>
        <end position="113"/>
    </location>
</feature>
<keyword evidence="6 9" id="KW-0472">Membrane</keyword>
<dbReference type="HOGENOM" id="CLU_000960_28_2_11"/>
<evidence type="ECO:0000256" key="4">
    <source>
        <dbReference type="ARBA" id="ARBA00022692"/>
    </source>
</evidence>
<dbReference type="PROSITE" id="PS50850">
    <property type="entry name" value="MFS"/>
    <property type="match status" value="1"/>
</dbReference>
<evidence type="ECO:0000256" key="2">
    <source>
        <dbReference type="ARBA" id="ARBA00022448"/>
    </source>
</evidence>
<accession>A0A0B5IDN5</accession>
<evidence type="ECO:0000256" key="6">
    <source>
        <dbReference type="ARBA" id="ARBA00023136"/>
    </source>
</evidence>
<dbReference type="KEGG" id="svt:SVTN_28655"/>